<dbReference type="Gene3D" id="3.80.10.10">
    <property type="entry name" value="Ribonuclease Inhibitor"/>
    <property type="match status" value="3"/>
</dbReference>
<organism evidence="1 2">
    <name type="scientific">Chironomus riparius</name>
    <dbReference type="NCBI Taxonomy" id="315576"/>
    <lineage>
        <taxon>Eukaryota</taxon>
        <taxon>Metazoa</taxon>
        <taxon>Ecdysozoa</taxon>
        <taxon>Arthropoda</taxon>
        <taxon>Hexapoda</taxon>
        <taxon>Insecta</taxon>
        <taxon>Pterygota</taxon>
        <taxon>Neoptera</taxon>
        <taxon>Endopterygota</taxon>
        <taxon>Diptera</taxon>
        <taxon>Nematocera</taxon>
        <taxon>Chironomoidea</taxon>
        <taxon>Chironomidae</taxon>
        <taxon>Chironominae</taxon>
        <taxon>Chironomus</taxon>
    </lineage>
</organism>
<reference evidence="1" key="1">
    <citation type="submission" date="2022-01" db="EMBL/GenBank/DDBJ databases">
        <authorList>
            <person name="King R."/>
        </authorList>
    </citation>
    <scope>NUCLEOTIDE SEQUENCE</scope>
</reference>
<evidence type="ECO:0000313" key="1">
    <source>
        <dbReference type="EMBL" id="CAG9810717.1"/>
    </source>
</evidence>
<dbReference type="OrthoDB" id="7800719at2759"/>
<dbReference type="Proteomes" id="UP001153620">
    <property type="component" value="Chromosome 4"/>
</dbReference>
<keyword evidence="2" id="KW-1185">Reference proteome</keyword>
<dbReference type="SUPFAM" id="SSF52047">
    <property type="entry name" value="RNI-like"/>
    <property type="match status" value="2"/>
</dbReference>
<accession>A0A9N9WY38</accession>
<dbReference type="PANTHER" id="PTHR13318:SF95">
    <property type="entry name" value="F-BOX PROTEIN YLR352W"/>
    <property type="match status" value="1"/>
</dbReference>
<evidence type="ECO:0008006" key="3">
    <source>
        <dbReference type="Google" id="ProtNLM"/>
    </source>
</evidence>
<dbReference type="GO" id="GO:0019005">
    <property type="term" value="C:SCF ubiquitin ligase complex"/>
    <property type="evidence" value="ECO:0007669"/>
    <property type="project" value="TreeGrafter"/>
</dbReference>
<sequence>MRRMITKTHEFNWKSFLVLISHKGEFLRNVSFDFRILNEKQMKFALHQLPNLEQLTHYANFDELDLDYRVPLSEVVDVPEPADMRHLKTLLVGLERSEKLTKLMKNVKKLENLSFDLDIKESFEIFTNFVAQQTSLKVLKMNYCDCEDSQKFPSRDISLEVKFKLKTLKLNRTYNKNPNFLTFLKTQAQSLEELKLLDTPDEDIFEIIFKMCKNLKRLSLNRSNSAIYSEFYQNFRLESLKFLKDSQFSTTNLTKAIERFPNLESLKCKAFEDIAGTFENLCNLELGHLDVDKFQDVKLPNLKELIIDSFKSSADDNKFLKFTENVPNIENFKITQQENLEELSIYDYESSGHSALFPTRDISQDCKLSKFLNISHFCRGYNENFPTFLASQLDTLEELNLFGVLSPEILEIIFKNGNKKLKKLILSLNFQSFELCQFDEPHWVLPTVQQYSTHNASAVEFHRSLKRFPNLNSLRFSRLSDVTATLPQIESFYLVNLYCDKLLDLKMPNLKLLTVQHLDENGIEEFSQNIPNLEVFAFDQHFVKNDLSFLRHFKNLKRFEFHFGSPSLLRILVNYSEKIVYSDRICSKNLANYRRNFVDFKFVQKRFIKSVVKQIIINYIEMQEPKETLENSQKICEISNEDSKKQENVTSCQLPMELIIHIISFQNTIQDLHNCMLISKEIRDSIFKTPEIMRKVLINFRECSWVKIHTNQPNESNLQEPTSSNIETLLTKPHLEFLENKGKFFRCLELRVDENNSEAFKFIMNRVENLEDLNFEVIESQIELKEANTSHEDIPDLKRLKAFKINHNALKFFVKNTKNAKNLENFTVIAPKIDSQEVLTDFIVQQDNLKEFTLKLNTAMDIINFPTRDITKEVKFKLKKLNLCFVNSNRKHFMDFLKSQAPNLEELELNYKPHHEILDIVFRYCTKLTNLSLNTYGNSPVFSDLYPHWKLPNLRRYSNKSFSAVQLDKVYIRFPNVESLVAFKMLDNNGTYNKLKTLEVGLLYYNHVQHLKLPELKSFKISLLSGDGNDKTWINLAKNFENLENLTVKDFQWEHDVMIVVQNLSIFKNLKTFKLGSLKRIGYASAMGVVLTTFKDQQFFNMIIDIERKIIKYSRFIEVKFPEIFDVLMDNFDNFKFVEYNVYKPREVEECARNSSQRWMVPRAGCRLPNPVDSQVRLLAFWLFKSLTS</sequence>
<dbReference type="EMBL" id="OU895880">
    <property type="protein sequence ID" value="CAG9810717.1"/>
    <property type="molecule type" value="Genomic_DNA"/>
</dbReference>
<dbReference type="AlphaFoldDB" id="A0A9N9WY38"/>
<reference evidence="1" key="2">
    <citation type="submission" date="2022-10" db="EMBL/GenBank/DDBJ databases">
        <authorList>
            <consortium name="ENA_rothamsted_submissions"/>
            <consortium name="culmorum"/>
            <person name="King R."/>
        </authorList>
    </citation>
    <scope>NUCLEOTIDE SEQUENCE</scope>
</reference>
<name>A0A9N9WY38_9DIPT</name>
<proteinExistence type="predicted"/>
<gene>
    <name evidence="1" type="ORF">CHIRRI_LOCUS13530</name>
</gene>
<dbReference type="GO" id="GO:0031146">
    <property type="term" value="P:SCF-dependent proteasomal ubiquitin-dependent protein catabolic process"/>
    <property type="evidence" value="ECO:0007669"/>
    <property type="project" value="TreeGrafter"/>
</dbReference>
<dbReference type="InterPro" id="IPR032675">
    <property type="entry name" value="LRR_dom_sf"/>
</dbReference>
<dbReference type="PANTHER" id="PTHR13318">
    <property type="entry name" value="PARTNER OF PAIRED, ISOFORM B-RELATED"/>
    <property type="match status" value="1"/>
</dbReference>
<evidence type="ECO:0000313" key="2">
    <source>
        <dbReference type="Proteomes" id="UP001153620"/>
    </source>
</evidence>
<protein>
    <recommendedName>
        <fullName evidence="3">F-box domain-containing protein</fullName>
    </recommendedName>
</protein>